<dbReference type="GO" id="GO:0003677">
    <property type="term" value="F:DNA binding"/>
    <property type="evidence" value="ECO:0007669"/>
    <property type="project" value="InterPro"/>
</dbReference>
<evidence type="ECO:0000313" key="4">
    <source>
        <dbReference type="Proteomes" id="UP000578252"/>
    </source>
</evidence>
<comment type="similarity">
    <text evidence="1">Belongs to the short-chain fatty acyl-CoA assimilation regulator (ScfR) family.</text>
</comment>
<dbReference type="PANTHER" id="PTHR43236:SF1">
    <property type="entry name" value="BLL7220 PROTEIN"/>
    <property type="match status" value="1"/>
</dbReference>
<dbReference type="EMBL" id="JABCUR010000004">
    <property type="protein sequence ID" value="NMW65009.1"/>
    <property type="molecule type" value="Genomic_DNA"/>
</dbReference>
<organism evidence="3 4">
    <name type="scientific">Mobiluncus mulieris</name>
    <dbReference type="NCBI Taxonomy" id="2052"/>
    <lineage>
        <taxon>Bacteria</taxon>
        <taxon>Bacillati</taxon>
        <taxon>Actinomycetota</taxon>
        <taxon>Actinomycetes</taxon>
        <taxon>Actinomycetales</taxon>
        <taxon>Actinomycetaceae</taxon>
        <taxon>Mobiluncus</taxon>
    </lineage>
</organism>
<gene>
    <name evidence="3" type="ORF">HHJ78_05580</name>
</gene>
<name>A0A7Y0U128_9ACTO</name>
<dbReference type="SMART" id="SM00530">
    <property type="entry name" value="HTH_XRE"/>
    <property type="match status" value="1"/>
</dbReference>
<dbReference type="InterPro" id="IPR010359">
    <property type="entry name" value="IrrE_HExxH"/>
</dbReference>
<sequence>MVQQLLETQFNNFRGHRLQALAEMEAITVTELAKELDVSQPGLSRIINGDLALSAELALRAANKFDLPIQFFMVGPRIQEMVSVTWRKRASSSSREDRKYTRLYDEAARLWREASRRSGYRTQNLPNPDQYDNDVEDVAAAVRKLDGLDKNAPIRNMVRLAERLGIGVITQLDPDCMDDSKHSGISRPTKYEDRPLVCCVPKLEGAAQRFTIAHELAHLIFDLDLPIQLKSTDVQEKRAFEFAGALLAPQCAMRKNIDEATPLSRFLRLKATYGISIGALVKRAASLGLISRQRERSLHIQISSRGWRNHEPVEVPTETPQLLAQAAKIVWPENTASTASKDTGVKAQQIAFWTGHPHPQPRKNNVIPFHVPPENAGNSVIG</sequence>
<dbReference type="SUPFAM" id="SSF47413">
    <property type="entry name" value="lambda repressor-like DNA-binding domains"/>
    <property type="match status" value="1"/>
</dbReference>
<dbReference type="Proteomes" id="UP000578252">
    <property type="component" value="Unassembled WGS sequence"/>
</dbReference>
<dbReference type="CDD" id="cd00093">
    <property type="entry name" value="HTH_XRE"/>
    <property type="match status" value="1"/>
</dbReference>
<dbReference type="Pfam" id="PF06114">
    <property type="entry name" value="Peptidase_M78"/>
    <property type="match status" value="1"/>
</dbReference>
<proteinExistence type="inferred from homology"/>
<dbReference type="Pfam" id="PF01381">
    <property type="entry name" value="HTH_3"/>
    <property type="match status" value="1"/>
</dbReference>
<evidence type="ECO:0000313" key="3">
    <source>
        <dbReference type="EMBL" id="NMW65009.1"/>
    </source>
</evidence>
<reference evidence="3 4" key="1">
    <citation type="submission" date="2020-04" db="EMBL/GenBank/DDBJ databases">
        <title>Antimicrobial susceptibility and clonality of vaginal-derived multi-drug resistant Mobiluncus isolates in China.</title>
        <authorList>
            <person name="Zhang X."/>
        </authorList>
    </citation>
    <scope>NUCLEOTIDE SEQUENCE [LARGE SCALE GENOMIC DNA]</scope>
    <source>
        <strain evidence="3 4">13</strain>
    </source>
</reference>
<dbReference type="InterPro" id="IPR052345">
    <property type="entry name" value="Rad_response_metalloprotease"/>
</dbReference>
<accession>A0A7Y0U128</accession>
<dbReference type="RefSeq" id="WP_169771871.1">
    <property type="nucleotide sequence ID" value="NZ_JABCUR010000004.1"/>
</dbReference>
<feature type="domain" description="HTH cro/C1-type" evidence="2">
    <location>
        <begin position="18"/>
        <end position="72"/>
    </location>
</feature>
<dbReference type="PANTHER" id="PTHR43236">
    <property type="entry name" value="ANTITOXIN HIGA1"/>
    <property type="match status" value="1"/>
</dbReference>
<dbReference type="AlphaFoldDB" id="A0A7Y0U128"/>
<dbReference type="InterPro" id="IPR001387">
    <property type="entry name" value="Cro/C1-type_HTH"/>
</dbReference>
<dbReference type="InterPro" id="IPR010982">
    <property type="entry name" value="Lambda_DNA-bd_dom_sf"/>
</dbReference>
<comment type="caution">
    <text evidence="3">The sequence shown here is derived from an EMBL/GenBank/DDBJ whole genome shotgun (WGS) entry which is preliminary data.</text>
</comment>
<evidence type="ECO:0000259" key="2">
    <source>
        <dbReference type="PROSITE" id="PS50943"/>
    </source>
</evidence>
<evidence type="ECO:0000256" key="1">
    <source>
        <dbReference type="ARBA" id="ARBA00007227"/>
    </source>
</evidence>
<dbReference type="Gene3D" id="1.10.260.40">
    <property type="entry name" value="lambda repressor-like DNA-binding domains"/>
    <property type="match status" value="1"/>
</dbReference>
<dbReference type="PROSITE" id="PS50943">
    <property type="entry name" value="HTH_CROC1"/>
    <property type="match status" value="1"/>
</dbReference>
<dbReference type="Gene3D" id="1.10.10.2910">
    <property type="match status" value="1"/>
</dbReference>
<protein>
    <submittedName>
        <fullName evidence="3">ImmA/IrrE family metallo-endopeptidase</fullName>
    </submittedName>
</protein>